<dbReference type="SUPFAM" id="SSF53067">
    <property type="entry name" value="Actin-like ATPase domain"/>
    <property type="match status" value="1"/>
</dbReference>
<sequence length="330" mass="34769">MTYLGGLDIGGTKCAVVLGRARENGVEILGKVQFPTPAGPHVTLSRMADELEALLQEHLPEGEKLASIGISCGGPLDSRRGLILSPPNLPGWDRVDCLTPLRERFGVAVAVQNDANACALAEWQWGAGRGLRHMVFLTFGTGMGAGLILNGELYAGASDMAGEVGHMRLEDTGPIGFGKAGSFEGFCSGGGIAQLARSRAAEALAQGQAPAFCPSWEALEAVTTKLVGEAAEQGDALALDIFETVGRKLGRGLAVLVDVLNPERIVIGSIYGRQQALLERFTMEELEREALSHALQACTVVPAGLGERIGDMASLSVALDVLRRAEQERI</sequence>
<comment type="similarity">
    <text evidence="1">Belongs to the ROK (NagC/XylR) family.</text>
</comment>
<dbReference type="InterPro" id="IPR000600">
    <property type="entry name" value="ROK"/>
</dbReference>
<gene>
    <name evidence="2" type="ORF">FPZ49_09090</name>
</gene>
<dbReference type="CDD" id="cd23763">
    <property type="entry name" value="ASKHA_ATPase_ROK"/>
    <property type="match status" value="1"/>
</dbReference>
<evidence type="ECO:0000256" key="1">
    <source>
        <dbReference type="ARBA" id="ARBA00006479"/>
    </source>
</evidence>
<dbReference type="InterPro" id="IPR043129">
    <property type="entry name" value="ATPase_NBD"/>
</dbReference>
<dbReference type="EMBL" id="VNJI01000009">
    <property type="protein sequence ID" value="TVY10215.1"/>
    <property type="molecule type" value="Genomic_DNA"/>
</dbReference>
<dbReference type="Pfam" id="PF00480">
    <property type="entry name" value="ROK"/>
    <property type="match status" value="1"/>
</dbReference>
<proteinExistence type="inferred from homology"/>
<dbReference type="AlphaFoldDB" id="A0A559KDM1"/>
<dbReference type="OrthoDB" id="9795247at2"/>
<comment type="caution">
    <text evidence="2">The sequence shown here is derived from an EMBL/GenBank/DDBJ whole genome shotgun (WGS) entry which is preliminary data.</text>
</comment>
<organism evidence="2 3">
    <name type="scientific">Paenibacillus cremeus</name>
    <dbReference type="NCBI Taxonomy" id="2163881"/>
    <lineage>
        <taxon>Bacteria</taxon>
        <taxon>Bacillati</taxon>
        <taxon>Bacillota</taxon>
        <taxon>Bacilli</taxon>
        <taxon>Bacillales</taxon>
        <taxon>Paenibacillaceae</taxon>
        <taxon>Paenibacillus</taxon>
    </lineage>
</organism>
<protein>
    <submittedName>
        <fullName evidence="2">ROK family protein</fullName>
    </submittedName>
</protein>
<reference evidence="2 3" key="1">
    <citation type="submission" date="2019-07" db="EMBL/GenBank/DDBJ databases">
        <authorList>
            <person name="Kim J."/>
        </authorList>
    </citation>
    <scope>NUCLEOTIDE SEQUENCE [LARGE SCALE GENOMIC DNA]</scope>
    <source>
        <strain evidence="2 3">JC52</strain>
    </source>
</reference>
<dbReference type="Proteomes" id="UP000317036">
    <property type="component" value="Unassembled WGS sequence"/>
</dbReference>
<dbReference type="PANTHER" id="PTHR18964">
    <property type="entry name" value="ROK (REPRESSOR, ORF, KINASE) FAMILY"/>
    <property type="match status" value="1"/>
</dbReference>
<accession>A0A559KDM1</accession>
<keyword evidence="3" id="KW-1185">Reference proteome</keyword>
<dbReference type="RefSeq" id="WP_144845736.1">
    <property type="nucleotide sequence ID" value="NZ_VNJI01000009.1"/>
</dbReference>
<dbReference type="Gene3D" id="3.30.420.40">
    <property type="match status" value="2"/>
</dbReference>
<evidence type="ECO:0000313" key="3">
    <source>
        <dbReference type="Proteomes" id="UP000317036"/>
    </source>
</evidence>
<name>A0A559KDM1_9BACL</name>
<dbReference type="PANTHER" id="PTHR18964:SF149">
    <property type="entry name" value="BIFUNCTIONAL UDP-N-ACETYLGLUCOSAMINE 2-EPIMERASE_N-ACETYLMANNOSAMINE KINASE"/>
    <property type="match status" value="1"/>
</dbReference>
<evidence type="ECO:0000313" key="2">
    <source>
        <dbReference type="EMBL" id="TVY10215.1"/>
    </source>
</evidence>